<evidence type="ECO:0000313" key="2">
    <source>
        <dbReference type="Proteomes" id="UP001152604"/>
    </source>
</evidence>
<evidence type="ECO:0000313" key="1">
    <source>
        <dbReference type="EMBL" id="CAH2401201.1"/>
    </source>
</evidence>
<gene>
    <name evidence="1" type="ORF">MES4922_290125</name>
</gene>
<proteinExistence type="predicted"/>
<keyword evidence="2" id="KW-1185">Reference proteome</keyword>
<dbReference type="EMBL" id="CAKXZS010000022">
    <property type="protein sequence ID" value="CAH2401201.1"/>
    <property type="molecule type" value="Genomic_DNA"/>
</dbReference>
<accession>A0ABN8JUU4</accession>
<reference evidence="1" key="1">
    <citation type="submission" date="2022-03" db="EMBL/GenBank/DDBJ databases">
        <authorList>
            <person name="Brunel B."/>
        </authorList>
    </citation>
    <scope>NUCLEOTIDE SEQUENCE</scope>
    <source>
        <strain evidence="1">STM4922sample</strain>
    </source>
</reference>
<comment type="caution">
    <text evidence="1">The sequence shown here is derived from an EMBL/GenBank/DDBJ whole genome shotgun (WGS) entry which is preliminary data.</text>
</comment>
<protein>
    <submittedName>
        <fullName evidence="1">Uncharacterized protein</fullName>
    </submittedName>
</protein>
<dbReference type="Proteomes" id="UP001152604">
    <property type="component" value="Unassembled WGS sequence"/>
</dbReference>
<sequence length="93" mass="10362">MILPWRNLWSDGGEIAGHACLFVSGQIEAAAARSAFRTKITHIDVNLTALYGRFRWLGISIAVRLRDGQLSPLSCAMHHILFATRIGKRCAER</sequence>
<name>A0ABN8JUU4_9HYPH</name>
<organism evidence="1 2">
    <name type="scientific">Mesorhizobium ventifaucium</name>
    <dbReference type="NCBI Taxonomy" id="666020"/>
    <lineage>
        <taxon>Bacteria</taxon>
        <taxon>Pseudomonadati</taxon>
        <taxon>Pseudomonadota</taxon>
        <taxon>Alphaproteobacteria</taxon>
        <taxon>Hyphomicrobiales</taxon>
        <taxon>Phyllobacteriaceae</taxon>
        <taxon>Mesorhizobium</taxon>
    </lineage>
</organism>